<dbReference type="GO" id="GO:0000281">
    <property type="term" value="P:mitotic cytokinesis"/>
    <property type="evidence" value="ECO:0007669"/>
    <property type="project" value="TreeGrafter"/>
</dbReference>
<dbReference type="KEGG" id="phu:Phum_PHUM225060"/>
<dbReference type="InterPro" id="IPR037840">
    <property type="entry name" value="PH_Anillin"/>
</dbReference>
<dbReference type="GO" id="GO:0000915">
    <property type="term" value="P:actomyosin contractile ring assembly"/>
    <property type="evidence" value="ECO:0007669"/>
    <property type="project" value="TreeGrafter"/>
</dbReference>
<organism>
    <name type="scientific">Pediculus humanus subsp. corporis</name>
    <name type="common">Body louse</name>
    <dbReference type="NCBI Taxonomy" id="121224"/>
    <lineage>
        <taxon>Eukaryota</taxon>
        <taxon>Metazoa</taxon>
        <taxon>Ecdysozoa</taxon>
        <taxon>Arthropoda</taxon>
        <taxon>Hexapoda</taxon>
        <taxon>Insecta</taxon>
        <taxon>Pterygota</taxon>
        <taxon>Neoptera</taxon>
        <taxon>Paraneoptera</taxon>
        <taxon>Psocodea</taxon>
        <taxon>Troctomorpha</taxon>
        <taxon>Phthiraptera</taxon>
        <taxon>Anoplura</taxon>
        <taxon>Pediculidae</taxon>
        <taxon>Pediculus</taxon>
    </lineage>
</organism>
<reference evidence="2" key="1">
    <citation type="submission" date="2007-04" db="EMBL/GenBank/DDBJ databases">
        <title>Annotation of Pediculus humanus corporis strain USDA.</title>
        <authorList>
            <person name="Kirkness E."/>
            <person name="Hannick L."/>
            <person name="Hass B."/>
            <person name="Bruggner R."/>
            <person name="Lawson D."/>
            <person name="Bidwell S."/>
            <person name="Joardar V."/>
            <person name="Caler E."/>
            <person name="Walenz B."/>
            <person name="Inman J."/>
            <person name="Schobel S."/>
            <person name="Galinsky K."/>
            <person name="Amedeo P."/>
            <person name="Strausberg R."/>
        </authorList>
    </citation>
    <scope>NUCLEOTIDE SEQUENCE</scope>
    <source>
        <strain evidence="2">USDA</strain>
    </source>
</reference>
<dbReference type="RefSeq" id="XP_002425863.1">
    <property type="nucleotide sequence ID" value="XM_002425818.1"/>
</dbReference>
<evidence type="ECO:0000259" key="1">
    <source>
        <dbReference type="PROSITE" id="PS50003"/>
    </source>
</evidence>
<proteinExistence type="predicted"/>
<dbReference type="CDD" id="cd01263">
    <property type="entry name" value="PH_anillin"/>
    <property type="match status" value="1"/>
</dbReference>
<dbReference type="STRING" id="121224.E0VIB9"/>
<sequence>MVYRFHDQVFNKMTPEKRARNLCVMKALSRDSMRLNKNKENENPLNNNTTPFNLKHSTPIKYRKITDSNYPERISPVDINTTDSENFLEKKKKDPDEPKLVFAKIYELTPNGETNVIETTTTTTTTTSRNDYSKSSEFEIIVPEKKLQNGELNSRKKESNWKSLNVLNDVAEYEFCKSLEQSKLCLSTSNLLEEIEADLPSHYSLAKPLNHTFHSLESYRTVTRLARNDKNLTTIDYVETDVDEGDEKVLLLKKLDFLEMEATIQKAKIRQAQKAMTLSKNKKSMDVEYFECEKTLLLSGLRLNAALQEMERLKRSQGTANGCFKDNYGQVTIREIVFYVDDVTLNKDGKLYFDQPMKFQNLNKDFVINIQLYKRRGKEGKEPKKIFLMKKLKELAGNTLQKTITTSSVGEKHDFECVASTRLKLENVSNRKQDKCVLKFSEPPQHPVMRDALVLYLKTDFNVETKDAFGFLNVFNNSCWQRWWFSQSGYYLNSWLYPEDEENNKVPVYSLHLPSCTEKVKIADLEVCIRPHSFVVVTGPPNNKEEILFSAESNKDMIKWMNHLNLIIECVRLWKPNA</sequence>
<dbReference type="GO" id="GO:0031106">
    <property type="term" value="P:septin ring organization"/>
    <property type="evidence" value="ECO:0007669"/>
    <property type="project" value="TreeGrafter"/>
</dbReference>
<keyword evidence="4" id="KW-1185">Reference proteome</keyword>
<dbReference type="PROSITE" id="PS50003">
    <property type="entry name" value="PH_DOMAIN"/>
    <property type="match status" value="1"/>
</dbReference>
<dbReference type="EMBL" id="DS235191">
    <property type="protein sequence ID" value="EEB13125.1"/>
    <property type="molecule type" value="Genomic_DNA"/>
</dbReference>
<dbReference type="CTD" id="8237894"/>
<dbReference type="SUPFAM" id="SSF50729">
    <property type="entry name" value="PH domain-like"/>
    <property type="match status" value="1"/>
</dbReference>
<evidence type="ECO:0000313" key="2">
    <source>
        <dbReference type="EMBL" id="EEB13125.1"/>
    </source>
</evidence>
<dbReference type="Pfam" id="PF08174">
    <property type="entry name" value="Anillin"/>
    <property type="match status" value="1"/>
</dbReference>
<dbReference type="InterPro" id="IPR001849">
    <property type="entry name" value="PH_domain"/>
</dbReference>
<name>E0VIB9_PEDHC</name>
<dbReference type="InterPro" id="IPR051364">
    <property type="entry name" value="Cytokinesis/Rho-signaling"/>
</dbReference>
<dbReference type="EnsemblMetazoa" id="PHUM225060-RA">
    <property type="protein sequence ID" value="PHUM225060-PA"/>
    <property type="gene ID" value="PHUM225060"/>
</dbReference>
<evidence type="ECO:0000313" key="3">
    <source>
        <dbReference type="EnsemblMetazoa" id="PHUM225060-PA"/>
    </source>
</evidence>
<dbReference type="Proteomes" id="UP000009046">
    <property type="component" value="Unassembled WGS sequence"/>
</dbReference>
<accession>E0VIB9</accession>
<dbReference type="HOGENOM" id="CLU_472005_0_0_1"/>
<reference evidence="3" key="3">
    <citation type="submission" date="2020-05" db="UniProtKB">
        <authorList>
            <consortium name="EnsemblMetazoa"/>
        </authorList>
    </citation>
    <scope>IDENTIFICATION</scope>
    <source>
        <strain evidence="3">USDA</strain>
    </source>
</reference>
<dbReference type="GO" id="GO:0005826">
    <property type="term" value="C:actomyosin contractile ring"/>
    <property type="evidence" value="ECO:0007669"/>
    <property type="project" value="TreeGrafter"/>
</dbReference>
<dbReference type="OrthoDB" id="5915976at2759"/>
<gene>
    <name evidence="3" type="primary">8237894</name>
    <name evidence="2" type="ORF">Phum_PHUM225060</name>
</gene>
<dbReference type="eggNOG" id="KOG3640">
    <property type="taxonomic scope" value="Eukaryota"/>
</dbReference>
<dbReference type="VEuPathDB" id="VectorBase:PHUM225060"/>
<reference evidence="2" key="2">
    <citation type="submission" date="2007-04" db="EMBL/GenBank/DDBJ databases">
        <title>The genome of the human body louse.</title>
        <authorList>
            <consortium name="The Human Body Louse Genome Consortium"/>
            <person name="Kirkness E."/>
            <person name="Walenz B."/>
            <person name="Hass B."/>
            <person name="Bruggner R."/>
            <person name="Strausberg R."/>
        </authorList>
    </citation>
    <scope>NUCLEOTIDE SEQUENCE</scope>
    <source>
        <strain evidence="2">USDA</strain>
    </source>
</reference>
<dbReference type="AlphaFoldDB" id="E0VIB9"/>
<dbReference type="EMBL" id="AAZO01002612">
    <property type="status" value="NOT_ANNOTATED_CDS"/>
    <property type="molecule type" value="Genomic_DNA"/>
</dbReference>
<dbReference type="InParanoid" id="E0VIB9"/>
<evidence type="ECO:0000313" key="4">
    <source>
        <dbReference type="Proteomes" id="UP000009046"/>
    </source>
</evidence>
<dbReference type="Gene3D" id="2.30.29.30">
    <property type="entry name" value="Pleckstrin-homology domain (PH domain)/Phosphotyrosine-binding domain (PTB)"/>
    <property type="match status" value="1"/>
</dbReference>
<dbReference type="PANTHER" id="PTHR21538:SF24">
    <property type="entry name" value="PH DOMAIN-CONTAINING PROTEIN"/>
    <property type="match status" value="1"/>
</dbReference>
<dbReference type="InterPro" id="IPR011993">
    <property type="entry name" value="PH-like_dom_sf"/>
</dbReference>
<feature type="domain" description="PH" evidence="1">
    <location>
        <begin position="465"/>
        <end position="569"/>
    </location>
</feature>
<protein>
    <recommendedName>
        <fullName evidence="1">PH domain-containing protein</fullName>
    </recommendedName>
</protein>
<dbReference type="GeneID" id="8237894"/>
<dbReference type="InterPro" id="IPR012966">
    <property type="entry name" value="AHD"/>
</dbReference>
<dbReference type="PANTHER" id="PTHR21538">
    <property type="entry name" value="ANILLIN/RHOTEKIN RTKN"/>
    <property type="match status" value="1"/>
</dbReference>
<dbReference type="Pfam" id="PF00169">
    <property type="entry name" value="PH"/>
    <property type="match status" value="1"/>
</dbReference>